<reference evidence="1" key="1">
    <citation type="submission" date="2019-08" db="EMBL/GenBank/DDBJ databases">
        <authorList>
            <person name="Liu F."/>
        </authorList>
    </citation>
    <scope>NUCLEOTIDE SEQUENCE [LARGE SCALE GENOMIC DNA]</scope>
    <source>
        <strain evidence="1">PA1801</strain>
        <tissue evidence="1">Leaf</tissue>
    </source>
</reference>
<dbReference type="EMBL" id="SMMG02000009">
    <property type="protein sequence ID" value="KAA3461884.1"/>
    <property type="molecule type" value="Genomic_DNA"/>
</dbReference>
<proteinExistence type="predicted"/>
<keyword evidence="2" id="KW-1185">Reference proteome</keyword>
<protein>
    <submittedName>
        <fullName evidence="1">Putative LRR receptor-like serine/threonine-protein kinase</fullName>
    </submittedName>
</protein>
<keyword evidence="1" id="KW-0808">Transferase</keyword>
<dbReference type="Pfam" id="PF14223">
    <property type="entry name" value="Retrotran_gag_2"/>
    <property type="match status" value="1"/>
</dbReference>
<dbReference type="OrthoDB" id="991447at2759"/>
<accession>A0A5B6UYF8</accession>
<comment type="caution">
    <text evidence="1">The sequence shown here is derived from an EMBL/GenBank/DDBJ whole genome shotgun (WGS) entry which is preliminary data.</text>
</comment>
<dbReference type="Proteomes" id="UP000325315">
    <property type="component" value="Unassembled WGS sequence"/>
</dbReference>
<organism evidence="1 2">
    <name type="scientific">Gossypium australe</name>
    <dbReference type="NCBI Taxonomy" id="47621"/>
    <lineage>
        <taxon>Eukaryota</taxon>
        <taxon>Viridiplantae</taxon>
        <taxon>Streptophyta</taxon>
        <taxon>Embryophyta</taxon>
        <taxon>Tracheophyta</taxon>
        <taxon>Spermatophyta</taxon>
        <taxon>Magnoliopsida</taxon>
        <taxon>eudicotyledons</taxon>
        <taxon>Gunneridae</taxon>
        <taxon>Pentapetalae</taxon>
        <taxon>rosids</taxon>
        <taxon>malvids</taxon>
        <taxon>Malvales</taxon>
        <taxon>Malvaceae</taxon>
        <taxon>Malvoideae</taxon>
        <taxon>Gossypium</taxon>
    </lineage>
</organism>
<dbReference type="GO" id="GO:0016301">
    <property type="term" value="F:kinase activity"/>
    <property type="evidence" value="ECO:0007669"/>
    <property type="project" value="UniProtKB-KW"/>
</dbReference>
<dbReference type="AlphaFoldDB" id="A0A5B6UYF8"/>
<keyword evidence="1" id="KW-0675">Receptor</keyword>
<keyword evidence="1" id="KW-0418">Kinase</keyword>
<name>A0A5B6UYF8_9ROSI</name>
<gene>
    <name evidence="1" type="ORF">EPI10_028420</name>
</gene>
<evidence type="ECO:0000313" key="2">
    <source>
        <dbReference type="Proteomes" id="UP000325315"/>
    </source>
</evidence>
<evidence type="ECO:0000313" key="1">
    <source>
        <dbReference type="EMBL" id="KAA3461884.1"/>
    </source>
</evidence>
<sequence length="70" mass="7996">MKTYLQAYDLWEVVNADVKPPPLKANPTITQIKQYSDDRAKNFKAMSCLQNGVYGMIFTRIMANQTPKQA</sequence>